<accession>A0A8J7CDH1</accession>
<dbReference type="EMBL" id="JACXWD010000042">
    <property type="protein sequence ID" value="MBD3868772.1"/>
    <property type="molecule type" value="Genomic_DNA"/>
</dbReference>
<feature type="chain" id="PRO_5035283276" evidence="1">
    <location>
        <begin position="24"/>
        <end position="72"/>
    </location>
</feature>
<evidence type="ECO:0000313" key="2">
    <source>
        <dbReference type="EMBL" id="MBD3868772.1"/>
    </source>
</evidence>
<dbReference type="Pfam" id="PF07610">
    <property type="entry name" value="DUF1573"/>
    <property type="match status" value="1"/>
</dbReference>
<dbReference type="Proteomes" id="UP000648239">
    <property type="component" value="Unassembled WGS sequence"/>
</dbReference>
<feature type="signal peptide" evidence="1">
    <location>
        <begin position="1"/>
        <end position="23"/>
    </location>
</feature>
<gene>
    <name evidence="2" type="ORF">IFK94_11660</name>
</gene>
<evidence type="ECO:0000256" key="1">
    <source>
        <dbReference type="SAM" id="SignalP"/>
    </source>
</evidence>
<proteinExistence type="predicted"/>
<dbReference type="AlphaFoldDB" id="A0A8J7CDH1"/>
<keyword evidence="1" id="KW-0732">Signal</keyword>
<sequence>MTQRFLRICLSVLVFALPGPLLADQPAIGPRIAFEAETVQMGQILRGESVEAEFVYRNEGDSPLRILRAKPG</sequence>
<reference evidence="2 3" key="1">
    <citation type="submission" date="2020-08" db="EMBL/GenBank/DDBJ databases">
        <title>Acidobacteriota in marine sediments use diverse sulfur dissimilation pathways.</title>
        <authorList>
            <person name="Wasmund K."/>
        </authorList>
    </citation>
    <scope>NUCLEOTIDE SEQUENCE [LARGE SCALE GENOMIC DNA]</scope>
    <source>
        <strain evidence="2">MAG AM4</strain>
    </source>
</reference>
<name>A0A8J7CDH1_9BACT</name>
<dbReference type="InterPro" id="IPR011467">
    <property type="entry name" value="DUF1573"/>
</dbReference>
<organism evidence="2 3">
    <name type="scientific">Candidatus Polarisedimenticola svalbardensis</name>
    <dbReference type="NCBI Taxonomy" id="2886004"/>
    <lineage>
        <taxon>Bacteria</taxon>
        <taxon>Pseudomonadati</taxon>
        <taxon>Acidobacteriota</taxon>
        <taxon>Candidatus Polarisedimenticolia</taxon>
        <taxon>Candidatus Polarisedimenticolales</taxon>
        <taxon>Candidatus Polarisedimenticolaceae</taxon>
        <taxon>Candidatus Polarisedimenticola</taxon>
    </lineage>
</organism>
<comment type="caution">
    <text evidence="2">The sequence shown here is derived from an EMBL/GenBank/DDBJ whole genome shotgun (WGS) entry which is preliminary data.</text>
</comment>
<evidence type="ECO:0000313" key="3">
    <source>
        <dbReference type="Proteomes" id="UP000648239"/>
    </source>
</evidence>
<protein>
    <submittedName>
        <fullName evidence="2">DUF1573 domain-containing protein</fullName>
    </submittedName>
</protein>